<accession>A0ABV0PZ23</accession>
<evidence type="ECO:0000313" key="3">
    <source>
        <dbReference type="Proteomes" id="UP001476798"/>
    </source>
</evidence>
<dbReference type="InterPro" id="IPR057949">
    <property type="entry name" value="TPR_TEX10"/>
</dbReference>
<comment type="caution">
    <text evidence="2">The sequence shown here is derived from an EMBL/GenBank/DDBJ whole genome shotgun (WGS) entry which is preliminary data.</text>
</comment>
<dbReference type="EMBL" id="JAHRIO010091217">
    <property type="protein sequence ID" value="MEQ2188563.1"/>
    <property type="molecule type" value="Genomic_DNA"/>
</dbReference>
<name>A0ABV0PZ23_9TELE</name>
<dbReference type="Proteomes" id="UP001476798">
    <property type="component" value="Unassembled WGS sequence"/>
</dbReference>
<reference evidence="2 3" key="1">
    <citation type="submission" date="2021-06" db="EMBL/GenBank/DDBJ databases">
        <authorList>
            <person name="Palmer J.M."/>
        </authorList>
    </citation>
    <scope>NUCLEOTIDE SEQUENCE [LARGE SCALE GENOMIC DNA]</scope>
    <source>
        <strain evidence="2 3">GA_2019</strain>
        <tissue evidence="2">Muscle</tissue>
    </source>
</reference>
<protein>
    <recommendedName>
        <fullName evidence="1">TEX10-like TPR repeats domain-containing protein</fullName>
    </recommendedName>
</protein>
<evidence type="ECO:0000259" key="1">
    <source>
        <dbReference type="Pfam" id="PF25781"/>
    </source>
</evidence>
<evidence type="ECO:0000313" key="2">
    <source>
        <dbReference type="EMBL" id="MEQ2188563.1"/>
    </source>
</evidence>
<organism evidence="2 3">
    <name type="scientific">Goodea atripinnis</name>
    <dbReference type="NCBI Taxonomy" id="208336"/>
    <lineage>
        <taxon>Eukaryota</taxon>
        <taxon>Metazoa</taxon>
        <taxon>Chordata</taxon>
        <taxon>Craniata</taxon>
        <taxon>Vertebrata</taxon>
        <taxon>Euteleostomi</taxon>
        <taxon>Actinopterygii</taxon>
        <taxon>Neopterygii</taxon>
        <taxon>Teleostei</taxon>
        <taxon>Neoteleostei</taxon>
        <taxon>Acanthomorphata</taxon>
        <taxon>Ovalentaria</taxon>
        <taxon>Atherinomorphae</taxon>
        <taxon>Cyprinodontiformes</taxon>
        <taxon>Goodeidae</taxon>
        <taxon>Goodea</taxon>
    </lineage>
</organism>
<dbReference type="Pfam" id="PF25781">
    <property type="entry name" value="TPR_TEX10"/>
    <property type="match status" value="1"/>
</dbReference>
<proteinExistence type="predicted"/>
<feature type="domain" description="TEX10-like TPR repeats" evidence="1">
    <location>
        <begin position="66"/>
        <end position="226"/>
    </location>
</feature>
<sequence length="242" mass="26552">MVFQSPTDLSLALTKSSEDGSFIAALLLRGDPLSCCAGWRCVVIGHNPSSLISLSESITAKAGAEMKLEVVPDSMAAGLLRAVSRLLDLSTLPVEQVLRFLSQCCLSLLVLLVFLQQHAPMETNHKREAIWSSCVTALSSIPRLLRIVLQSMHVGDLSAEELPQFGQILSMLLQHTPLHNQLLANAVLLQELIQNLTVNTVSRYSRGAPREQWLTDLLYCYSITVAHGSSAHRGSMTLRDMY</sequence>
<gene>
    <name evidence="2" type="ORF">GOODEAATRI_016337</name>
</gene>
<keyword evidence="3" id="KW-1185">Reference proteome</keyword>